<comment type="caution">
    <text evidence="1">The sequence shown here is derived from an EMBL/GenBank/DDBJ whole genome shotgun (WGS) entry which is preliminary data.</text>
</comment>
<protein>
    <submittedName>
        <fullName evidence="1">Uncharacterized protein</fullName>
    </submittedName>
</protein>
<reference evidence="1" key="1">
    <citation type="submission" date="2020-06" db="EMBL/GenBank/DDBJ databases">
        <authorList>
            <consortium name="Plant Systems Biology data submission"/>
        </authorList>
    </citation>
    <scope>NUCLEOTIDE SEQUENCE</scope>
    <source>
        <strain evidence="1">D6</strain>
    </source>
</reference>
<evidence type="ECO:0000313" key="2">
    <source>
        <dbReference type="Proteomes" id="UP001153069"/>
    </source>
</evidence>
<gene>
    <name evidence="1" type="ORF">SEMRO_923_G220790.1</name>
</gene>
<dbReference type="Proteomes" id="UP001153069">
    <property type="component" value="Unassembled WGS sequence"/>
</dbReference>
<organism evidence="1 2">
    <name type="scientific">Seminavis robusta</name>
    <dbReference type="NCBI Taxonomy" id="568900"/>
    <lineage>
        <taxon>Eukaryota</taxon>
        <taxon>Sar</taxon>
        <taxon>Stramenopiles</taxon>
        <taxon>Ochrophyta</taxon>
        <taxon>Bacillariophyta</taxon>
        <taxon>Bacillariophyceae</taxon>
        <taxon>Bacillariophycidae</taxon>
        <taxon>Naviculales</taxon>
        <taxon>Naviculaceae</taxon>
        <taxon>Seminavis</taxon>
    </lineage>
</organism>
<proteinExistence type="predicted"/>
<accession>A0A9N8EDC1</accession>
<evidence type="ECO:0000313" key="1">
    <source>
        <dbReference type="EMBL" id="CAB9518325.1"/>
    </source>
</evidence>
<dbReference type="AlphaFoldDB" id="A0A9N8EDC1"/>
<dbReference type="EMBL" id="CAICTM010000921">
    <property type="protein sequence ID" value="CAB9518325.1"/>
    <property type="molecule type" value="Genomic_DNA"/>
</dbReference>
<keyword evidence="2" id="KW-1185">Reference proteome</keyword>
<sequence>MNNLLLPIGYPDRDRAKLRHISKLPSPTSYQEHYQIYGHVHNLPIYDGAGCMPDIVGRWVFYGSRVRKIQLDELAKCKGVPGEWRDKPLVAYKAWVGATAVQIWTVVYVAPAKATTSSRETTQTRVTQAAETGLVEDACCKIGD</sequence>
<name>A0A9N8EDC1_9STRA</name>